<keyword evidence="1" id="KW-0378">Hydrolase</keyword>
<keyword evidence="1" id="KW-0326">Glycosidase</keyword>
<organism evidence="4 5">
    <name type="scientific">Patiria miniata</name>
    <name type="common">Bat star</name>
    <name type="synonym">Asterina miniata</name>
    <dbReference type="NCBI Taxonomy" id="46514"/>
    <lineage>
        <taxon>Eukaryota</taxon>
        <taxon>Metazoa</taxon>
        <taxon>Echinodermata</taxon>
        <taxon>Eleutherozoa</taxon>
        <taxon>Asterozoa</taxon>
        <taxon>Asteroidea</taxon>
        <taxon>Valvatacea</taxon>
        <taxon>Valvatida</taxon>
        <taxon>Asterinidae</taxon>
        <taxon>Patiria</taxon>
    </lineage>
</organism>
<dbReference type="EC" id="3.2.1.45" evidence="1"/>
<feature type="domain" description="Glycosyl-hydrolase family 116 catalytic region" evidence="2">
    <location>
        <begin position="469"/>
        <end position="836"/>
    </location>
</feature>
<evidence type="ECO:0000256" key="1">
    <source>
        <dbReference type="PIRNR" id="PIRNR028944"/>
    </source>
</evidence>
<dbReference type="InterPro" id="IPR024462">
    <property type="entry name" value="GH116_N"/>
</dbReference>
<dbReference type="GO" id="GO:0008422">
    <property type="term" value="F:beta-glucosidase activity"/>
    <property type="evidence" value="ECO:0007669"/>
    <property type="project" value="TreeGrafter"/>
</dbReference>
<dbReference type="RefSeq" id="XP_038074179.1">
    <property type="nucleotide sequence ID" value="XM_038218251.1"/>
</dbReference>
<dbReference type="GO" id="GO:0016020">
    <property type="term" value="C:membrane"/>
    <property type="evidence" value="ECO:0007669"/>
    <property type="project" value="InterPro"/>
</dbReference>
<evidence type="ECO:0000259" key="3">
    <source>
        <dbReference type="Pfam" id="PF12215"/>
    </source>
</evidence>
<dbReference type="Pfam" id="PF04685">
    <property type="entry name" value="DUF608"/>
    <property type="match status" value="1"/>
</dbReference>
<sequence length="863" mass="98013">MASAKSEADQQELSMGHFGVPEFGWRVPLDHEFPEKWQTLKRLRFLHIVKLIPTIYRYVKFTKRMRALGRRPFIDVIPIPFKPIYGVPIGGIGCGAINRGWKGEFCRWSLTPGIYTYDIVEANQFTVRIQRPGKPVYQQVLYPGQVSSRHLAQAWQWQFPGDQAHYHGLYPRAWTVYRIPDQDVTLVCRQVSPIFPHDYKDTCLPVGVFVWEVHNHAQTPVDVSIMFTWQNGIGADSDKNGGRWNEAFCNEGTEGSTEDSVIGVLLHDEAPSMGCTMAISAASQEGVKVTYCTVFDPNTNADALWEDLLLDGQLNSSTVPAFKTDQDELTAAAVCASCHVEEKSRGKMEFVLAWDMPRVHFKSKGHSYLRRYTRWFGHNGKAATRLCSHALHSYPQWEEAIESWQRPILDEDTYPAWYKSALFNELYFMSDGGTVWLELQEDQSNGGTTCSNGVQDRPCKMTELRKDMGLFAYLEGHEYRMFNTYDVHFYASFALAMLWPRIEISLQDFIGSCVNVIDDESYYQIANGRLATRKQADCIPHDIGDPEEEPWKRINGYYQHDTCKWKDLNLKFVLMIYRDFYQIQDLVFLREMYPKCKSVMETSKLQDTDDDGLIDNSGSADQTYDAWVMTGASAYCGGLWLAALRCMVEMAHILGNEVDAADYSEILDKGRVSYESKLWNGKYYNYDSSNTSPSKTCMADQTAGQWYLRACNLTTDRSGADVFPTDHVHSALATIYKMNVLPFREGRFGAMNGVKPNGKVDSCSMQCEEVWTGVTYGLAASMIQEGLVKEGFQTASGIYHTCYERAGLGFQTPEAILLRQVHRSTGYMRPLAIWAMQWALENRHKGAASEDSVKTTSESNGNI</sequence>
<name>A0A914BDP3_PATMI</name>
<dbReference type="InterPro" id="IPR052566">
    <property type="entry name" value="Non-lysos_glucosylceramidase"/>
</dbReference>
<dbReference type="GO" id="GO:0006680">
    <property type="term" value="P:glucosylceramide catabolic process"/>
    <property type="evidence" value="ECO:0007669"/>
    <property type="project" value="InterPro"/>
</dbReference>
<dbReference type="CTD" id="57704"/>
<accession>A0A914BDP3</accession>
<dbReference type="Proteomes" id="UP000887568">
    <property type="component" value="Unplaced"/>
</dbReference>
<dbReference type="GO" id="GO:0007417">
    <property type="term" value="P:central nervous system development"/>
    <property type="evidence" value="ECO:0007669"/>
    <property type="project" value="TreeGrafter"/>
</dbReference>
<dbReference type="EnsemblMetazoa" id="XM_038218251.1">
    <property type="protein sequence ID" value="XP_038074179.1"/>
    <property type="gene ID" value="LOC119742205"/>
</dbReference>
<dbReference type="PANTHER" id="PTHR12654">
    <property type="entry name" value="BILE ACID BETA-GLUCOSIDASE-RELATED"/>
    <property type="match status" value="1"/>
</dbReference>
<comment type="function">
    <text evidence="1">Non-lysosomal glucosylceramidase that catalyzes the hydrolysis of glucosylceramide (GlcCer) to free glucose and ceramide.</text>
</comment>
<evidence type="ECO:0000313" key="5">
    <source>
        <dbReference type="Proteomes" id="UP000887568"/>
    </source>
</evidence>
<keyword evidence="5" id="KW-1185">Reference proteome</keyword>
<comment type="similarity">
    <text evidence="1">Belongs to the non-lysosomal glucosylceramidase family.</text>
</comment>
<dbReference type="InterPro" id="IPR012341">
    <property type="entry name" value="6hp_glycosidase-like_sf"/>
</dbReference>
<proteinExistence type="inferred from homology"/>
<dbReference type="OrthoDB" id="730489at2759"/>
<comment type="catalytic activity">
    <reaction evidence="1">
        <text>a beta-D-glucosyl-(1&lt;-&gt;1')-N-acylsphing-4-enine + H2O = an N-acylsphing-4-enine + D-glucose</text>
        <dbReference type="Rhea" id="RHEA:13269"/>
        <dbReference type="ChEBI" id="CHEBI:4167"/>
        <dbReference type="ChEBI" id="CHEBI:15377"/>
        <dbReference type="ChEBI" id="CHEBI:22801"/>
        <dbReference type="ChEBI" id="CHEBI:52639"/>
        <dbReference type="EC" id="3.2.1.45"/>
    </reaction>
</comment>
<dbReference type="AlphaFoldDB" id="A0A914BDP3"/>
<keyword evidence="1" id="KW-0472">Membrane</keyword>
<dbReference type="InterPro" id="IPR006775">
    <property type="entry name" value="GH116_catalytic"/>
</dbReference>
<dbReference type="GO" id="GO:0005975">
    <property type="term" value="P:carbohydrate metabolic process"/>
    <property type="evidence" value="ECO:0007669"/>
    <property type="project" value="InterPro"/>
</dbReference>
<keyword evidence="1" id="KW-0443">Lipid metabolism</keyword>
<evidence type="ECO:0000259" key="2">
    <source>
        <dbReference type="Pfam" id="PF04685"/>
    </source>
</evidence>
<dbReference type="InterPro" id="IPR014551">
    <property type="entry name" value="B_Glucosidase_GBA2-typ"/>
</dbReference>
<evidence type="ECO:0000313" key="4">
    <source>
        <dbReference type="EnsemblMetazoa" id="XP_038074179.1"/>
    </source>
</evidence>
<feature type="domain" description="Glycosyl-hydrolase family 116 N-terminal" evidence="3">
    <location>
        <begin position="86"/>
        <end position="397"/>
    </location>
</feature>
<dbReference type="SUPFAM" id="SSF48208">
    <property type="entry name" value="Six-hairpin glycosidases"/>
    <property type="match status" value="1"/>
</dbReference>
<dbReference type="OMA" id="HDLGAPN"/>
<dbReference type="GeneID" id="119742205"/>
<protein>
    <recommendedName>
        <fullName evidence="1">Non-lysosomal glucosylceramidase</fullName>
        <shortName evidence="1">NLGase</shortName>
        <ecNumber evidence="1">3.2.1.45</ecNumber>
    </recommendedName>
</protein>
<dbReference type="PIRSF" id="PIRSF028944">
    <property type="entry name" value="Beta_gluc_GBA2"/>
    <property type="match status" value="1"/>
</dbReference>
<dbReference type="Gene3D" id="1.50.10.10">
    <property type="match status" value="1"/>
</dbReference>
<dbReference type="Pfam" id="PF12215">
    <property type="entry name" value="Glyco_hydr_116N"/>
    <property type="match status" value="1"/>
</dbReference>
<dbReference type="GO" id="GO:0004348">
    <property type="term" value="F:glucosylceramidase activity"/>
    <property type="evidence" value="ECO:0007669"/>
    <property type="project" value="UniProtKB-EC"/>
</dbReference>
<reference evidence="4" key="1">
    <citation type="submission" date="2022-11" db="UniProtKB">
        <authorList>
            <consortium name="EnsemblMetazoa"/>
        </authorList>
    </citation>
    <scope>IDENTIFICATION</scope>
</reference>
<dbReference type="InterPro" id="IPR008928">
    <property type="entry name" value="6-hairpin_glycosidase_sf"/>
</dbReference>
<dbReference type="PANTHER" id="PTHR12654:SF0">
    <property type="entry name" value="NON-LYSOSOMAL GLUCOSYLCERAMIDASE"/>
    <property type="match status" value="1"/>
</dbReference>